<protein>
    <submittedName>
        <fullName evidence="2">Uncharacterized protein</fullName>
    </submittedName>
</protein>
<name>A0A7W7Q5D6_9PSEU</name>
<gene>
    <name evidence="2" type="ORF">FHR82_003591</name>
</gene>
<sequence>MSLIIEYFGVLSSEIHACEVAATFHGYPEFLEQRIPPDVLPSLDELEQRKEVVLETARAMEKSVDGLLGTKATFETEIAAIKGELSASGGVPETSVLDREVLRTELRKRLGLVNESTPPGDDPVPADGDDSEG</sequence>
<keyword evidence="3" id="KW-1185">Reference proteome</keyword>
<comment type="caution">
    <text evidence="2">The sequence shown here is derived from an EMBL/GenBank/DDBJ whole genome shotgun (WGS) entry which is preliminary data.</text>
</comment>
<accession>A0A7W7Q5D6</accession>
<evidence type="ECO:0000313" key="3">
    <source>
        <dbReference type="Proteomes" id="UP000520767"/>
    </source>
</evidence>
<organism evidence="2 3">
    <name type="scientific">Actinophytocola algeriensis</name>
    <dbReference type="NCBI Taxonomy" id="1768010"/>
    <lineage>
        <taxon>Bacteria</taxon>
        <taxon>Bacillati</taxon>
        <taxon>Actinomycetota</taxon>
        <taxon>Actinomycetes</taxon>
        <taxon>Pseudonocardiales</taxon>
        <taxon>Pseudonocardiaceae</taxon>
    </lineage>
</organism>
<dbReference type="EMBL" id="JACHJQ010000003">
    <property type="protein sequence ID" value="MBB4907371.1"/>
    <property type="molecule type" value="Genomic_DNA"/>
</dbReference>
<dbReference type="Proteomes" id="UP000520767">
    <property type="component" value="Unassembled WGS sequence"/>
</dbReference>
<feature type="region of interest" description="Disordered" evidence="1">
    <location>
        <begin position="110"/>
        <end position="133"/>
    </location>
</feature>
<dbReference type="AlphaFoldDB" id="A0A7W7Q5D6"/>
<evidence type="ECO:0000256" key="1">
    <source>
        <dbReference type="SAM" id="MobiDB-lite"/>
    </source>
</evidence>
<dbReference type="RefSeq" id="WP_184811455.1">
    <property type="nucleotide sequence ID" value="NZ_JACHJQ010000003.1"/>
</dbReference>
<evidence type="ECO:0000313" key="2">
    <source>
        <dbReference type="EMBL" id="MBB4907371.1"/>
    </source>
</evidence>
<reference evidence="2 3" key="1">
    <citation type="submission" date="2020-08" db="EMBL/GenBank/DDBJ databases">
        <title>Genomic Encyclopedia of Type Strains, Phase III (KMG-III): the genomes of soil and plant-associated and newly described type strains.</title>
        <authorList>
            <person name="Whitman W."/>
        </authorList>
    </citation>
    <scope>NUCLEOTIDE SEQUENCE [LARGE SCALE GENOMIC DNA]</scope>
    <source>
        <strain evidence="2 3">CECT 8960</strain>
    </source>
</reference>
<proteinExistence type="predicted"/>